<evidence type="ECO:0000313" key="3">
    <source>
        <dbReference type="Proteomes" id="UP000037923"/>
    </source>
</evidence>
<dbReference type="OrthoDB" id="273646at2759"/>
<dbReference type="Proteomes" id="UP000037923">
    <property type="component" value="Unassembled WGS sequence"/>
</dbReference>
<dbReference type="AlphaFoldDB" id="A0A0N0DT53"/>
<feature type="region of interest" description="Disordered" evidence="1">
    <location>
        <begin position="364"/>
        <end position="385"/>
    </location>
</feature>
<organism evidence="2 3">
    <name type="scientific">Leptomonas pyrrhocoris</name>
    <name type="common">Firebug parasite</name>
    <dbReference type="NCBI Taxonomy" id="157538"/>
    <lineage>
        <taxon>Eukaryota</taxon>
        <taxon>Discoba</taxon>
        <taxon>Euglenozoa</taxon>
        <taxon>Kinetoplastea</taxon>
        <taxon>Metakinetoplastina</taxon>
        <taxon>Trypanosomatida</taxon>
        <taxon>Trypanosomatidae</taxon>
        <taxon>Leishmaniinae</taxon>
        <taxon>Leptomonas</taxon>
    </lineage>
</organism>
<feature type="compositionally biased region" description="Low complexity" evidence="1">
    <location>
        <begin position="412"/>
        <end position="425"/>
    </location>
</feature>
<sequence length="535" mass="58793">MAVRNASQRCTRAPTLRTAQSFYFSKSLTAHRAEHPVAGTAHIIPSACATQRLDDPATSEDVWEMEQGIFAGWVHDALGYHASLEWREQQPGAEAENPELADDAPPHTSPEGEEVRAEVDVTTAVEEEDAESAQPTEALCHNSNKKSNSSSGSGRGRKGTFPFYGPLASFEVSPVFEWLGCLWQWRPIEVRLARHPRSFSRTAAATARGGDGEVGTNGFESNATAGGRHFYLAPFLLLPTNEVLMNRPRLHPELRDAVIARHARVCEADNRAPASASLYEREVRRLEWRGMSPSVTAALWMLTAPTPVGELKLDVGDYRDAYTLSVFNVMERWLANTPHARDSAAAVAPPLLLPPTEETWEAATRAQSASAATSSNDGDGRTPPRETVLAAPYVRIYSPETNEEVVAREGAEPAASAASTHPSRPSQLLSFRRNVIGGGLAELLLTVDRYAALIARGELTLSAACWATLCDTKSWWLVQRLRLTPREVERDLVAATAAHRRWQRRALMRNRTMVGKSSHGVSFDEYPSLVRWTGN</sequence>
<accession>A0A0N0DT53</accession>
<gene>
    <name evidence="2" type="ORF">ABB37_07451</name>
</gene>
<evidence type="ECO:0000256" key="1">
    <source>
        <dbReference type="SAM" id="MobiDB-lite"/>
    </source>
</evidence>
<keyword evidence="3" id="KW-1185">Reference proteome</keyword>
<protein>
    <submittedName>
        <fullName evidence="2">Uncharacterized protein</fullName>
    </submittedName>
</protein>
<feature type="region of interest" description="Disordered" evidence="1">
    <location>
        <begin position="405"/>
        <end position="425"/>
    </location>
</feature>
<dbReference type="EMBL" id="LGTL01000019">
    <property type="protein sequence ID" value="KPA76581.1"/>
    <property type="molecule type" value="Genomic_DNA"/>
</dbReference>
<feature type="region of interest" description="Disordered" evidence="1">
    <location>
        <begin position="88"/>
        <end position="157"/>
    </location>
</feature>
<proteinExistence type="predicted"/>
<dbReference type="VEuPathDB" id="TriTrypDB:LpyrH10_19_0020"/>
<feature type="compositionally biased region" description="Low complexity" evidence="1">
    <location>
        <begin position="364"/>
        <end position="375"/>
    </location>
</feature>
<evidence type="ECO:0000313" key="2">
    <source>
        <dbReference type="EMBL" id="KPA76581.1"/>
    </source>
</evidence>
<dbReference type="GeneID" id="26907737"/>
<dbReference type="RefSeq" id="XP_015655020.1">
    <property type="nucleotide sequence ID" value="XM_015806098.1"/>
</dbReference>
<reference evidence="2 3" key="1">
    <citation type="submission" date="2015-07" db="EMBL/GenBank/DDBJ databases">
        <title>High-quality genome of monoxenous trypanosomatid Leptomonas pyrrhocoris.</title>
        <authorList>
            <person name="Flegontov P."/>
            <person name="Butenko A."/>
            <person name="Firsov S."/>
            <person name="Vlcek C."/>
            <person name="Logacheva M.D."/>
            <person name="Field M."/>
            <person name="Filatov D."/>
            <person name="Flegontova O."/>
            <person name="Gerasimov E."/>
            <person name="Jackson A.P."/>
            <person name="Kelly S."/>
            <person name="Opperdoes F."/>
            <person name="O'Reilly A."/>
            <person name="Votypka J."/>
            <person name="Yurchenko V."/>
            <person name="Lukes J."/>
        </authorList>
    </citation>
    <scope>NUCLEOTIDE SEQUENCE [LARGE SCALE GENOMIC DNA]</scope>
    <source>
        <strain evidence="2">H10</strain>
    </source>
</reference>
<comment type="caution">
    <text evidence="2">The sequence shown here is derived from an EMBL/GenBank/DDBJ whole genome shotgun (WGS) entry which is preliminary data.</text>
</comment>
<name>A0A0N0DT53_LEPPY</name>
<dbReference type="OMA" id="CWATLCD"/>